<proteinExistence type="predicted"/>
<accession>A0A069PLP1</accession>
<keyword evidence="3" id="KW-1185">Reference proteome</keyword>
<dbReference type="InterPro" id="IPR014960">
    <property type="entry name" value="DUF1828"/>
</dbReference>
<organism evidence="2 3">
    <name type="scientific">Caballeronia glathei</name>
    <dbReference type="NCBI Taxonomy" id="60547"/>
    <lineage>
        <taxon>Bacteria</taxon>
        <taxon>Pseudomonadati</taxon>
        <taxon>Pseudomonadota</taxon>
        <taxon>Betaproteobacteria</taxon>
        <taxon>Burkholderiales</taxon>
        <taxon>Burkholderiaceae</taxon>
        <taxon>Caballeronia</taxon>
    </lineage>
</organism>
<comment type="caution">
    <text evidence="2">The sequence shown here is derived from an EMBL/GenBank/DDBJ whole genome shotgun (WGS) entry which is preliminary data.</text>
</comment>
<protein>
    <recommendedName>
        <fullName evidence="1">DUF1828 domain-containing protein</fullName>
    </recommendedName>
</protein>
<dbReference type="AlphaFoldDB" id="A0A069PLP1"/>
<evidence type="ECO:0000313" key="3">
    <source>
        <dbReference type="Proteomes" id="UP000027466"/>
    </source>
</evidence>
<dbReference type="Pfam" id="PF08861">
    <property type="entry name" value="DUF1828"/>
    <property type="match status" value="1"/>
</dbReference>
<evidence type="ECO:0000313" key="2">
    <source>
        <dbReference type="EMBL" id="KDR41603.1"/>
    </source>
</evidence>
<gene>
    <name evidence="2" type="ORF">BG61_16950</name>
</gene>
<name>A0A069PLP1_9BURK</name>
<reference evidence="2 3" key="1">
    <citation type="submission" date="2014-03" db="EMBL/GenBank/DDBJ databases">
        <title>Draft Genome Sequences of Four Burkholderia Strains.</title>
        <authorList>
            <person name="Liu X.Y."/>
            <person name="Li C.X."/>
            <person name="Xu J.H."/>
        </authorList>
    </citation>
    <scope>NUCLEOTIDE SEQUENCE [LARGE SCALE GENOMIC DNA]</scope>
    <source>
        <strain evidence="2 3">DSM 50014</strain>
    </source>
</reference>
<evidence type="ECO:0000259" key="1">
    <source>
        <dbReference type="Pfam" id="PF08861"/>
    </source>
</evidence>
<dbReference type="EMBL" id="JFHC01000026">
    <property type="protein sequence ID" value="KDR41603.1"/>
    <property type="molecule type" value="Genomic_DNA"/>
</dbReference>
<dbReference type="RefSeq" id="WP_035939404.1">
    <property type="nucleotide sequence ID" value="NZ_CADFFX010000001.1"/>
</dbReference>
<dbReference type="Proteomes" id="UP000027466">
    <property type="component" value="Unassembled WGS sequence"/>
</dbReference>
<sequence length="253" mass="27694">MNCAQLFTTIGFKCRPLQQPGGDVVHCISTPFEYFDGDGIHVFAEEAGKTIRFFDGGDTMFHIAGSGIKFRDNRSLSPLRRLAREAGAELSDDGEISAVAMASNAQDAFRNVVTAILEIAGWEAENAGMTTDATTLANEVEFYLRQWKPKLDLLRDQPMTGISGRSHDFHFLLDGELIDVVSSKPQSTAAEVRKLADVRGIPSNAAADIRVIIDDREDSKRAQQEALILSRFADVWMLSSLQGQVAPPSSIMS</sequence>
<feature type="domain" description="DUF1828" evidence="1">
    <location>
        <begin position="30"/>
        <end position="119"/>
    </location>
</feature>